<organism evidence="1 2">
    <name type="scientific">Smallanthus sonchifolius</name>
    <dbReference type="NCBI Taxonomy" id="185202"/>
    <lineage>
        <taxon>Eukaryota</taxon>
        <taxon>Viridiplantae</taxon>
        <taxon>Streptophyta</taxon>
        <taxon>Embryophyta</taxon>
        <taxon>Tracheophyta</taxon>
        <taxon>Spermatophyta</taxon>
        <taxon>Magnoliopsida</taxon>
        <taxon>eudicotyledons</taxon>
        <taxon>Gunneridae</taxon>
        <taxon>Pentapetalae</taxon>
        <taxon>asterids</taxon>
        <taxon>campanulids</taxon>
        <taxon>Asterales</taxon>
        <taxon>Asteraceae</taxon>
        <taxon>Asteroideae</taxon>
        <taxon>Heliantheae alliance</taxon>
        <taxon>Millerieae</taxon>
        <taxon>Smallanthus</taxon>
    </lineage>
</organism>
<gene>
    <name evidence="1" type="ORF">L1987_18018</name>
</gene>
<name>A0ACB9J026_9ASTR</name>
<reference evidence="1 2" key="2">
    <citation type="journal article" date="2022" name="Mol. Ecol. Resour.">
        <title>The genomes of chicory, endive, great burdock and yacon provide insights into Asteraceae paleo-polyploidization history and plant inulin production.</title>
        <authorList>
            <person name="Fan W."/>
            <person name="Wang S."/>
            <person name="Wang H."/>
            <person name="Wang A."/>
            <person name="Jiang F."/>
            <person name="Liu H."/>
            <person name="Zhao H."/>
            <person name="Xu D."/>
            <person name="Zhang Y."/>
        </authorList>
    </citation>
    <scope>NUCLEOTIDE SEQUENCE [LARGE SCALE GENOMIC DNA]</scope>
    <source>
        <strain evidence="2">cv. Yunnan</strain>
        <tissue evidence="1">Leaves</tissue>
    </source>
</reference>
<sequence>MSNQQQNPSPAPTREVSLKGTLSVEGEGKGKQREDNMYAPVEDTPNLLNQLLTMLTPHLKGGKVAGAGNTSNKLDGGPTEKGMEDDLTKPYRPDHLAEQSKFTTRLTEAPLPAKLKMTTCISKYDGNQDPEDHLHIINGAAHVEQWSLPVWCHMFAQTLTGPARVWFNSLPSQSIDNFVQLKEKFLRNFSQQKKRFKNANEIMHIQRKENESIEQYMERFINESLLIEDVPKQMKYGHSSGAKICLTEPGNGIAGSPDRRASKQTTGKQIHPDEWPYPQISTTDARKI</sequence>
<evidence type="ECO:0000313" key="1">
    <source>
        <dbReference type="EMBL" id="KAI3813298.1"/>
    </source>
</evidence>
<dbReference type="Proteomes" id="UP001056120">
    <property type="component" value="Linkage Group LG06"/>
</dbReference>
<keyword evidence="2" id="KW-1185">Reference proteome</keyword>
<evidence type="ECO:0000313" key="2">
    <source>
        <dbReference type="Proteomes" id="UP001056120"/>
    </source>
</evidence>
<protein>
    <submittedName>
        <fullName evidence="1">Uncharacterized protein</fullName>
    </submittedName>
</protein>
<proteinExistence type="predicted"/>
<comment type="caution">
    <text evidence="1">The sequence shown here is derived from an EMBL/GenBank/DDBJ whole genome shotgun (WGS) entry which is preliminary data.</text>
</comment>
<reference evidence="2" key="1">
    <citation type="journal article" date="2022" name="Mol. Ecol. Resour.">
        <title>The genomes of chicory, endive, great burdock and yacon provide insights into Asteraceae palaeo-polyploidization history and plant inulin production.</title>
        <authorList>
            <person name="Fan W."/>
            <person name="Wang S."/>
            <person name="Wang H."/>
            <person name="Wang A."/>
            <person name="Jiang F."/>
            <person name="Liu H."/>
            <person name="Zhao H."/>
            <person name="Xu D."/>
            <person name="Zhang Y."/>
        </authorList>
    </citation>
    <scope>NUCLEOTIDE SEQUENCE [LARGE SCALE GENOMIC DNA]</scope>
    <source>
        <strain evidence="2">cv. Yunnan</strain>
    </source>
</reference>
<accession>A0ACB9J026</accession>
<dbReference type="EMBL" id="CM042023">
    <property type="protein sequence ID" value="KAI3813298.1"/>
    <property type="molecule type" value="Genomic_DNA"/>
</dbReference>